<feature type="non-terminal residue" evidence="2">
    <location>
        <position position="1"/>
    </location>
</feature>
<keyword evidence="1" id="KW-0812">Transmembrane</keyword>
<accession>A0A0F9LUM7</accession>
<reference evidence="2" key="1">
    <citation type="journal article" date="2015" name="Nature">
        <title>Complex archaea that bridge the gap between prokaryotes and eukaryotes.</title>
        <authorList>
            <person name="Spang A."/>
            <person name="Saw J.H."/>
            <person name="Jorgensen S.L."/>
            <person name="Zaremba-Niedzwiedzka K."/>
            <person name="Martijn J."/>
            <person name="Lind A.E."/>
            <person name="van Eijk R."/>
            <person name="Schleper C."/>
            <person name="Guy L."/>
            <person name="Ettema T.J."/>
        </authorList>
    </citation>
    <scope>NUCLEOTIDE SEQUENCE</scope>
</reference>
<comment type="caution">
    <text evidence="2">The sequence shown here is derived from an EMBL/GenBank/DDBJ whole genome shotgun (WGS) entry which is preliminary data.</text>
</comment>
<keyword evidence="1" id="KW-1133">Transmembrane helix</keyword>
<dbReference type="AlphaFoldDB" id="A0A0F9LUM7"/>
<keyword evidence="1" id="KW-0472">Membrane</keyword>
<organism evidence="2">
    <name type="scientific">marine sediment metagenome</name>
    <dbReference type="NCBI Taxonomy" id="412755"/>
    <lineage>
        <taxon>unclassified sequences</taxon>
        <taxon>metagenomes</taxon>
        <taxon>ecological metagenomes</taxon>
    </lineage>
</organism>
<proteinExistence type="predicted"/>
<evidence type="ECO:0000313" key="2">
    <source>
        <dbReference type="EMBL" id="KKM90786.1"/>
    </source>
</evidence>
<feature type="transmembrane region" description="Helical" evidence="1">
    <location>
        <begin position="46"/>
        <end position="68"/>
    </location>
</feature>
<dbReference type="EMBL" id="LAZR01006626">
    <property type="protein sequence ID" value="KKM90786.1"/>
    <property type="molecule type" value="Genomic_DNA"/>
</dbReference>
<dbReference type="Gene3D" id="3.30.450.70">
    <property type="match status" value="1"/>
</dbReference>
<feature type="transmembrane region" description="Helical" evidence="1">
    <location>
        <begin position="21"/>
        <end position="40"/>
    </location>
</feature>
<name>A0A0F9LUM7_9ZZZZ</name>
<gene>
    <name evidence="2" type="ORF">LCGC14_1235050</name>
</gene>
<sequence length="214" mass="25106">EAKYYNLIKNFSSIRDKRSKEILTILTFQFCLIIFLYSIYIITQNIIFKNIYIAIYLMGAFFTSYTLIKNPSLLIELTNRIYDFIIFHRSGILLYSYNFETGEETDESLIKGSILIGINHILSNFIDKKDQLNLIKMKNRQIILEYDTNHGYALLLTVNHKNSFIDNAVKSFMKKFTSLNKEKLKKLSGLIDISEFRNAKGLLSEFFEPFIIKN</sequence>
<protein>
    <submittedName>
        <fullName evidence="2">Uncharacterized protein</fullName>
    </submittedName>
</protein>
<evidence type="ECO:0000256" key="1">
    <source>
        <dbReference type="SAM" id="Phobius"/>
    </source>
</evidence>